<evidence type="ECO:0000256" key="3">
    <source>
        <dbReference type="ARBA" id="ARBA00022771"/>
    </source>
</evidence>
<organism evidence="6 7">
    <name type="scientific">Ogataea polymorpha</name>
    <dbReference type="NCBI Taxonomy" id="460523"/>
    <lineage>
        <taxon>Eukaryota</taxon>
        <taxon>Fungi</taxon>
        <taxon>Dikarya</taxon>
        <taxon>Ascomycota</taxon>
        <taxon>Saccharomycotina</taxon>
        <taxon>Pichiomycetes</taxon>
        <taxon>Pichiales</taxon>
        <taxon>Pichiaceae</taxon>
        <taxon>Ogataea</taxon>
    </lineage>
</organism>
<feature type="compositionally biased region" description="Polar residues" evidence="5">
    <location>
        <begin position="43"/>
        <end position="59"/>
    </location>
</feature>
<sequence length="423" mass="45984">MASIWGPFDHPVKDTAKFDLDADLDFNLHFARLGLSAMEITPSGSETSTVISPTTSSGNLLFDDSKERERGGSANSTYTSSSASSPPGLAQATPLPEDPETKEFPLDMLDLIPNLWTDKSKDTLGCSSSNVLNPSKISFSSQCAPKLSTADNVHVSPQLDQSLKIIPAAFTNLESSPLIPFPQLHQKTSPFAFAQNANSFNDPSRIQMDGPAHLASQFQLESPQIPVQKPQLETKSPVYGGGTQLAYPLTEENLLLLNPSKPMIQGNPLNVAVVPTSMYQNDTAFLIVPASPAVNENESSNSPRAAGVPYMKRKDTEKGFQQRSSTSSHSHKSHKAFPSSSVKSKATVDGDLYKTEMCTQFQEKGSCPYGAKCQFAHGEEELKKVKRANNWKTKLCANWLKAGSCRYGKRCCFKHGEDDRGSS</sequence>
<dbReference type="GO" id="GO:0010468">
    <property type="term" value="P:regulation of gene expression"/>
    <property type="evidence" value="ECO:0007669"/>
    <property type="project" value="UniProtKB-ARBA"/>
</dbReference>
<dbReference type="FunFam" id="4.10.1000.10:FF:000018">
    <property type="entry name" value="Zinc finger protein"/>
    <property type="match status" value="1"/>
</dbReference>
<dbReference type="PANTHER" id="PTHR12547:SF18">
    <property type="entry name" value="PROTEIN TIS11"/>
    <property type="match status" value="1"/>
</dbReference>
<dbReference type="PROSITE" id="PS50103">
    <property type="entry name" value="ZF_C3H1"/>
    <property type="match status" value="2"/>
</dbReference>
<dbReference type="GO" id="GO:0008270">
    <property type="term" value="F:zinc ion binding"/>
    <property type="evidence" value="ECO:0007669"/>
    <property type="project" value="UniProtKB-KW"/>
</dbReference>
<accession>A0A1B7SJK0</accession>
<protein>
    <submittedName>
        <fullName evidence="6">Uncharacterized protein</fullName>
    </submittedName>
</protein>
<gene>
    <name evidence="6" type="ORF">OGATHE_004863</name>
</gene>
<evidence type="ECO:0000256" key="2">
    <source>
        <dbReference type="ARBA" id="ARBA00022737"/>
    </source>
</evidence>
<dbReference type="InterPro" id="IPR000571">
    <property type="entry name" value="Znf_CCCH"/>
</dbReference>
<dbReference type="FunFam" id="4.10.1000.10:FF:000003">
    <property type="entry name" value="Zinc finger CCCH domain-containing protein"/>
    <property type="match status" value="1"/>
</dbReference>
<name>A0A1B7SJK0_9ASCO</name>
<dbReference type="RefSeq" id="XP_018211556.1">
    <property type="nucleotide sequence ID" value="XM_018354271.1"/>
</dbReference>
<evidence type="ECO:0000256" key="1">
    <source>
        <dbReference type="ARBA" id="ARBA00022723"/>
    </source>
</evidence>
<dbReference type="AlphaFoldDB" id="A0A1B7SJK0"/>
<feature type="region of interest" description="Disordered" evidence="5">
    <location>
        <begin position="315"/>
        <end position="342"/>
    </location>
</feature>
<keyword evidence="1" id="KW-0479">Metal-binding</keyword>
<reference evidence="6" key="2">
    <citation type="submission" date="2021-01" db="EMBL/GenBank/DDBJ databases">
        <authorList>
            <person name="Schikora-Tamarit M.A."/>
        </authorList>
    </citation>
    <scope>NUCLEOTIDE SEQUENCE</scope>
    <source>
        <strain evidence="6">NCAIM Y.01608</strain>
    </source>
</reference>
<evidence type="ECO:0000313" key="7">
    <source>
        <dbReference type="Proteomes" id="UP000788993"/>
    </source>
</evidence>
<dbReference type="EMBL" id="JAEUBD010001266">
    <property type="protein sequence ID" value="KAH3663287.1"/>
    <property type="molecule type" value="Genomic_DNA"/>
</dbReference>
<evidence type="ECO:0000313" key="6">
    <source>
        <dbReference type="EMBL" id="KAH3663287.1"/>
    </source>
</evidence>
<dbReference type="PANTHER" id="PTHR12547">
    <property type="entry name" value="CCCH ZINC FINGER/TIS11-RELATED"/>
    <property type="match status" value="1"/>
</dbReference>
<dbReference type="InterPro" id="IPR045877">
    <property type="entry name" value="ZFP36-like"/>
</dbReference>
<evidence type="ECO:0000256" key="5">
    <source>
        <dbReference type="SAM" id="MobiDB-lite"/>
    </source>
</evidence>
<feature type="region of interest" description="Disordered" evidence="5">
    <location>
        <begin position="43"/>
        <end position="102"/>
    </location>
</feature>
<keyword evidence="3" id="KW-0863">Zinc-finger</keyword>
<evidence type="ECO:0000256" key="4">
    <source>
        <dbReference type="ARBA" id="ARBA00022833"/>
    </source>
</evidence>
<dbReference type="Proteomes" id="UP000788993">
    <property type="component" value="Unassembled WGS sequence"/>
</dbReference>
<proteinExistence type="predicted"/>
<keyword evidence="7" id="KW-1185">Reference proteome</keyword>
<dbReference type="Gene3D" id="4.10.1000.10">
    <property type="entry name" value="Zinc finger, CCCH-type"/>
    <property type="match status" value="2"/>
</dbReference>
<dbReference type="InterPro" id="IPR036855">
    <property type="entry name" value="Znf_CCCH_sf"/>
</dbReference>
<dbReference type="GO" id="GO:0003729">
    <property type="term" value="F:mRNA binding"/>
    <property type="evidence" value="ECO:0007669"/>
    <property type="project" value="InterPro"/>
</dbReference>
<comment type="caution">
    <text evidence="6">The sequence shown here is derived from an EMBL/GenBank/DDBJ whole genome shotgun (WGS) entry which is preliminary data.</text>
</comment>
<dbReference type="Pfam" id="PF00642">
    <property type="entry name" value="zf-CCCH"/>
    <property type="match status" value="2"/>
</dbReference>
<dbReference type="GO" id="GO:0051252">
    <property type="term" value="P:regulation of RNA metabolic process"/>
    <property type="evidence" value="ECO:0007669"/>
    <property type="project" value="UniProtKB-ARBA"/>
</dbReference>
<reference evidence="6" key="1">
    <citation type="journal article" date="2021" name="Open Biol.">
        <title>Shared evolutionary footprints suggest mitochondrial oxidative damage underlies multiple complex I losses in fungi.</title>
        <authorList>
            <person name="Schikora-Tamarit M.A."/>
            <person name="Marcet-Houben M."/>
            <person name="Nosek J."/>
            <person name="Gabaldon T."/>
        </authorList>
    </citation>
    <scope>NUCLEOTIDE SEQUENCE</scope>
    <source>
        <strain evidence="6">NCAIM Y.01608</strain>
    </source>
</reference>
<dbReference type="SUPFAM" id="SSF90229">
    <property type="entry name" value="CCCH zinc finger"/>
    <property type="match status" value="2"/>
</dbReference>
<keyword evidence="4" id="KW-0862">Zinc</keyword>
<dbReference type="OrthoDB" id="410307at2759"/>
<dbReference type="SMART" id="SM00356">
    <property type="entry name" value="ZnF_C3H1"/>
    <property type="match status" value="2"/>
</dbReference>
<keyword evidence="2" id="KW-0677">Repeat</keyword>
<feature type="compositionally biased region" description="Low complexity" evidence="5">
    <location>
        <begin position="73"/>
        <end position="85"/>
    </location>
</feature>